<evidence type="ECO:0000313" key="1">
    <source>
        <dbReference type="EMBL" id="MPN51331.1"/>
    </source>
</evidence>
<proteinExistence type="predicted"/>
<accession>A0A645IJ66</accession>
<reference evidence="1" key="1">
    <citation type="submission" date="2019-08" db="EMBL/GenBank/DDBJ databases">
        <authorList>
            <person name="Kucharzyk K."/>
            <person name="Murdoch R.W."/>
            <person name="Higgins S."/>
            <person name="Loffler F."/>
        </authorList>
    </citation>
    <scope>NUCLEOTIDE SEQUENCE</scope>
</reference>
<comment type="caution">
    <text evidence="1">The sequence shown here is derived from an EMBL/GenBank/DDBJ whole genome shotgun (WGS) entry which is preliminary data.</text>
</comment>
<organism evidence="1">
    <name type="scientific">bioreactor metagenome</name>
    <dbReference type="NCBI Taxonomy" id="1076179"/>
    <lineage>
        <taxon>unclassified sequences</taxon>
        <taxon>metagenomes</taxon>
        <taxon>ecological metagenomes</taxon>
    </lineage>
</organism>
<protein>
    <submittedName>
        <fullName evidence="1">Uncharacterized protein</fullName>
    </submittedName>
</protein>
<gene>
    <name evidence="1" type="ORF">SDC9_198974</name>
</gene>
<sequence length="47" mass="5661">MSKRQQEIWDVLMELNAEDILTLITDHHGLRLLDEEFYEFLQDEGII</sequence>
<name>A0A645IJ66_9ZZZZ</name>
<dbReference type="AlphaFoldDB" id="A0A645IJ66"/>
<dbReference type="EMBL" id="VSSQ01116332">
    <property type="protein sequence ID" value="MPN51331.1"/>
    <property type="molecule type" value="Genomic_DNA"/>
</dbReference>